<protein>
    <submittedName>
        <fullName evidence="2">Uncharacterized protein</fullName>
    </submittedName>
</protein>
<keyword evidence="3" id="KW-1185">Reference proteome</keyword>
<feature type="transmembrane region" description="Helical" evidence="1">
    <location>
        <begin position="6"/>
        <end position="28"/>
    </location>
</feature>
<evidence type="ECO:0000313" key="3">
    <source>
        <dbReference type="Proteomes" id="UP001410648"/>
    </source>
</evidence>
<evidence type="ECO:0000256" key="1">
    <source>
        <dbReference type="SAM" id="Phobius"/>
    </source>
</evidence>
<keyword evidence="1" id="KW-1133">Transmembrane helix</keyword>
<dbReference type="InterPro" id="IPR004676">
    <property type="entry name" value="Cd-R_transporter"/>
</dbReference>
<keyword evidence="1" id="KW-0812">Transmembrane</keyword>
<proteinExistence type="predicted"/>
<accession>A0ABP3K7D3</accession>
<reference evidence="3" key="1">
    <citation type="journal article" date="2019" name="Int. J. Syst. Evol. Microbiol.">
        <title>The Global Catalogue of Microorganisms (GCM) 10K type strain sequencing project: providing services to taxonomists for standard genome sequencing and annotation.</title>
        <authorList>
            <consortium name="The Broad Institute Genomics Platform"/>
            <consortium name="The Broad Institute Genome Sequencing Center for Infectious Disease"/>
            <person name="Wu L."/>
            <person name="Ma J."/>
        </authorList>
    </citation>
    <scope>NUCLEOTIDE SEQUENCE [LARGE SCALE GENOMIC DNA]</scope>
    <source>
        <strain evidence="3">JCM 14232</strain>
    </source>
</reference>
<gene>
    <name evidence="2" type="ORF">GCM10008936_00080</name>
</gene>
<sequence length="71" mass="8445">MPRFDWSQLVLTLFVYYALLVLMVGAAYKISEVRRINTFIEKYEQWIESLVFVALGLYIMLENETVGWLFC</sequence>
<keyword evidence="1" id="KW-0472">Membrane</keyword>
<evidence type="ECO:0000313" key="2">
    <source>
        <dbReference type="EMBL" id="GAA0473221.1"/>
    </source>
</evidence>
<organism evidence="2 3">
    <name type="scientific">Alkalibacterium indicireducens</name>
    <dbReference type="NCBI Taxonomy" id="398758"/>
    <lineage>
        <taxon>Bacteria</taxon>
        <taxon>Bacillati</taxon>
        <taxon>Bacillota</taxon>
        <taxon>Bacilli</taxon>
        <taxon>Lactobacillales</taxon>
        <taxon>Carnobacteriaceae</taxon>
        <taxon>Alkalibacterium</taxon>
    </lineage>
</organism>
<dbReference type="Pfam" id="PF03596">
    <property type="entry name" value="Cad"/>
    <property type="match status" value="1"/>
</dbReference>
<dbReference type="EMBL" id="BAAADA010000002">
    <property type="protein sequence ID" value="GAA0473221.1"/>
    <property type="molecule type" value="Genomic_DNA"/>
</dbReference>
<name>A0ABP3K7D3_9LACT</name>
<comment type="caution">
    <text evidence="2">The sequence shown here is derived from an EMBL/GenBank/DDBJ whole genome shotgun (WGS) entry which is preliminary data.</text>
</comment>
<dbReference type="Proteomes" id="UP001410648">
    <property type="component" value="Unassembled WGS sequence"/>
</dbReference>